<protein>
    <submittedName>
        <fullName evidence="2">Uncharacterized protein</fullName>
    </submittedName>
</protein>
<dbReference type="EMBL" id="CAJNDS010000825">
    <property type="protein sequence ID" value="CAE7236352.1"/>
    <property type="molecule type" value="Genomic_DNA"/>
</dbReference>
<accession>A0A812L5S9</accession>
<feature type="non-terminal residue" evidence="2">
    <location>
        <position position="1"/>
    </location>
</feature>
<name>A0A812L5S9_9DINO</name>
<comment type="caution">
    <text evidence="2">The sequence shown here is derived from an EMBL/GenBank/DDBJ whole genome shotgun (WGS) entry which is preliminary data.</text>
</comment>
<evidence type="ECO:0000313" key="2">
    <source>
        <dbReference type="EMBL" id="CAE7236352.1"/>
    </source>
</evidence>
<keyword evidence="3" id="KW-1185">Reference proteome</keyword>
<dbReference type="Proteomes" id="UP000604046">
    <property type="component" value="Unassembled WGS sequence"/>
</dbReference>
<keyword evidence="1" id="KW-0175">Coiled coil</keyword>
<proteinExistence type="predicted"/>
<dbReference type="OrthoDB" id="415930at2759"/>
<sequence length="766" mass="83072">ASAVISESLTLTCTPGTALQSASFKNSKDDGWSGSLTCCYVASMVLGVPSTGYLDTQRLEEWEGVYCPAARDLSGRLQYQQRSSFRAPRAGSSTLEGNLSFDYTSGQWCLHGVGCAASTTDDPLSGLAGASWEVVAVTDFNGQYQASSSSSGTRTRTRQKPALIQFHAEKVEVAEECKEEVPDWNTVGKSLSSENPCSYVTGKKADSYSDFEHEKGKGANWWEFKDGKLATVDDLKGGKGGAGYSYEKILDCWERQEERESDMSEAEFAFDETLKGATLVKDYATPGCFGLPEAVAAPLGLGEIQELSEFCESFVENEFDVVATAAEMLMASAQYHKQQADAADCKGNHAAFARIWCDLHCVRSAVQEGDKAILASLEKAVSVLDTNVDRLLQYYTGLVGDKVDALRADVENKSGDTEAAQVKELKASLAAKLHGLRNLYQVTALDAVHTTAAELLLQQFMQDVRQSMASKSPHASLADHVEDVEAAAKILAHAGGLKASDAVAQNVARSAAKMQDLARTRSHMLGVYEHRALNSKARQQRLVTAAETGSAQLLLEGQASENAWPVILELDTTWWALRAAFDIYLEKAKRHAQSYLHASQLLQDYVGCSAEFAEVRAAYGHLLNAEEAAEHALEEAWTSMLPLSGLLVSKLVDSNALIKLSLQDAKDALESLELEAKDCAQLEASTGPALNRSLALGLMGQTVRQATTMFGELLLLKQRSPRPLENMDVLYQSLERLARNLKQSASLQPALHEKFAGQARAKLCEG</sequence>
<reference evidence="2" key="1">
    <citation type="submission" date="2021-02" db="EMBL/GenBank/DDBJ databases">
        <authorList>
            <person name="Dougan E. K."/>
            <person name="Rhodes N."/>
            <person name="Thang M."/>
            <person name="Chan C."/>
        </authorList>
    </citation>
    <scope>NUCLEOTIDE SEQUENCE</scope>
</reference>
<dbReference type="AlphaFoldDB" id="A0A812L5S9"/>
<gene>
    <name evidence="2" type="ORF">SNAT2548_LOCUS10175</name>
</gene>
<evidence type="ECO:0000256" key="1">
    <source>
        <dbReference type="SAM" id="Coils"/>
    </source>
</evidence>
<evidence type="ECO:0000313" key="3">
    <source>
        <dbReference type="Proteomes" id="UP000604046"/>
    </source>
</evidence>
<feature type="coiled-coil region" evidence="1">
    <location>
        <begin position="655"/>
        <end position="682"/>
    </location>
</feature>
<organism evidence="2 3">
    <name type="scientific">Symbiodinium natans</name>
    <dbReference type="NCBI Taxonomy" id="878477"/>
    <lineage>
        <taxon>Eukaryota</taxon>
        <taxon>Sar</taxon>
        <taxon>Alveolata</taxon>
        <taxon>Dinophyceae</taxon>
        <taxon>Suessiales</taxon>
        <taxon>Symbiodiniaceae</taxon>
        <taxon>Symbiodinium</taxon>
    </lineage>
</organism>